<proteinExistence type="predicted"/>
<evidence type="ECO:0000313" key="1">
    <source>
        <dbReference type="Proteomes" id="UP000887576"/>
    </source>
</evidence>
<organism evidence="1 2">
    <name type="scientific">Panagrolaimus sp. JU765</name>
    <dbReference type="NCBI Taxonomy" id="591449"/>
    <lineage>
        <taxon>Eukaryota</taxon>
        <taxon>Metazoa</taxon>
        <taxon>Ecdysozoa</taxon>
        <taxon>Nematoda</taxon>
        <taxon>Chromadorea</taxon>
        <taxon>Rhabditida</taxon>
        <taxon>Tylenchina</taxon>
        <taxon>Panagrolaimomorpha</taxon>
        <taxon>Panagrolaimoidea</taxon>
        <taxon>Panagrolaimidae</taxon>
        <taxon>Panagrolaimus</taxon>
    </lineage>
</organism>
<dbReference type="WBParaSite" id="JU765_v2.g3522.t1">
    <property type="protein sequence ID" value="JU765_v2.g3522.t1"/>
    <property type="gene ID" value="JU765_v2.g3522"/>
</dbReference>
<reference evidence="2" key="1">
    <citation type="submission" date="2022-11" db="UniProtKB">
        <authorList>
            <consortium name="WormBaseParasite"/>
        </authorList>
    </citation>
    <scope>IDENTIFICATION</scope>
</reference>
<evidence type="ECO:0000313" key="2">
    <source>
        <dbReference type="WBParaSite" id="JU765_v2.g3522.t1"/>
    </source>
</evidence>
<name>A0AC34R4V3_9BILA</name>
<sequence length="144" mass="17384">MKLHIYFLFFSAIFVSNVAYYCYWYPIEEFEVTDKYTKWRGECAISGVFKIKCLNGQNVSTDAKYELWEYDDDQHSDYVNSGHARYWGKGYVEADILVEPKNYNITEPRERDREFMEFFWKWTDVCEKGKTIIMPNVKSTYFEI</sequence>
<accession>A0AC34R4V3</accession>
<dbReference type="Proteomes" id="UP000887576">
    <property type="component" value="Unplaced"/>
</dbReference>
<protein>
    <submittedName>
        <fullName evidence="2">Uncharacterized protein</fullName>
    </submittedName>
</protein>